<evidence type="ECO:0000313" key="2">
    <source>
        <dbReference type="Proteomes" id="UP000235310"/>
    </source>
</evidence>
<protein>
    <submittedName>
        <fullName evidence="1">DEAD/DEAH box helicase</fullName>
    </submittedName>
</protein>
<keyword evidence="1" id="KW-0378">Hydrolase</keyword>
<dbReference type="EMBL" id="CP170589">
    <property type="protein sequence ID" value="XNH94323.1"/>
    <property type="molecule type" value="Genomic_DNA"/>
</dbReference>
<reference evidence="1 2" key="1">
    <citation type="journal article" date="2018" name="Nature">
        <title>A major lineage of non-tailed dsDNA viruses as unrecognized killers of marine bacteria.</title>
        <authorList>
            <person name="Kauffman K.M."/>
            <person name="Hussain F.A."/>
            <person name="Yang J."/>
            <person name="Arevalo P."/>
            <person name="Brown J.M."/>
            <person name="Chang W.K."/>
            <person name="VanInsberghe D."/>
            <person name="Elsherbini J."/>
            <person name="Sharma R.S."/>
            <person name="Cutler M.B."/>
            <person name="Kelly L."/>
            <person name="Polz M.F."/>
        </authorList>
    </citation>
    <scope>NUCLEOTIDE SEQUENCE [LARGE SCALE GENOMIC DNA]</scope>
    <source>
        <strain evidence="1 2">10N.222.46.E12</strain>
    </source>
</reference>
<organism evidence="1 2">
    <name type="scientific">Vibrio cyclitrophicus</name>
    <dbReference type="NCBI Taxonomy" id="47951"/>
    <lineage>
        <taxon>Bacteria</taxon>
        <taxon>Pseudomonadati</taxon>
        <taxon>Pseudomonadota</taxon>
        <taxon>Gammaproteobacteria</taxon>
        <taxon>Vibrionales</taxon>
        <taxon>Vibrionaceae</taxon>
        <taxon>Vibrio</taxon>
    </lineage>
</organism>
<keyword evidence="1" id="KW-0067">ATP-binding</keyword>
<dbReference type="Proteomes" id="UP000235310">
    <property type="component" value="Chromosome 1"/>
</dbReference>
<proteinExistence type="predicted"/>
<keyword evidence="1" id="KW-0347">Helicase</keyword>
<sequence length="240" mass="26734">MVDFAKLRTQKNKATPIDPLEIFRRLPKPLGINDLYTSQAEVLSSWFEDRNDRDTVLKLHTGGGKTLVGLLMAQSTMNETKEPVLYLAPTRQLVNQTIEKAKNLGIPAVPYQRGKELNDSFLNAKSIMVATYQALFNGKSKFGVRGGHKAPIKLGAVILDDAHVAFPNVRESFTITIPSNELSETYQVLASLFRKSFISLNKEGTFDDVISRASDSILEVPYWAWHEQSAAARRATAQPI</sequence>
<name>A0ACD5FXF2_9VIBR</name>
<evidence type="ECO:0000313" key="1">
    <source>
        <dbReference type="EMBL" id="XNH94323.1"/>
    </source>
</evidence>
<accession>A0ACD5FXF2</accession>
<gene>
    <name evidence="1" type="ORF">BCS90_04255</name>
</gene>
<keyword evidence="1" id="KW-0547">Nucleotide-binding</keyword>